<name>A0A9Q0J1J7_9ROSI</name>
<dbReference type="Proteomes" id="UP001141552">
    <property type="component" value="Unassembled WGS sequence"/>
</dbReference>
<evidence type="ECO:0000313" key="3">
    <source>
        <dbReference type="EMBL" id="KAJ4824939.1"/>
    </source>
</evidence>
<reference evidence="3" key="2">
    <citation type="journal article" date="2023" name="Plants (Basel)">
        <title>Annotation of the Turnera subulata (Passifloraceae) Draft Genome Reveals the S-Locus Evolved after the Divergence of Turneroideae from Passifloroideae in a Stepwise Manner.</title>
        <authorList>
            <person name="Henning P.M."/>
            <person name="Roalson E.H."/>
            <person name="Mir W."/>
            <person name="McCubbin A.G."/>
            <person name="Shore J.S."/>
        </authorList>
    </citation>
    <scope>NUCLEOTIDE SEQUENCE</scope>
    <source>
        <strain evidence="3">F60SS</strain>
    </source>
</reference>
<sequence>MMPRASLAPATGNTSPAFKQAQRLGQHVLLPPPTTLSLSSTVSSPHSQEPTPPPASLPTAVKAAASLVVFNPCVLPLIVDEPRCARLGMATPTHVVPNAVMILKDLGEETYKNWTACMMAYLKAQDLWDVVMYTNYIHRDQQTYRDWVQNMDWSKKNAAALLAIITSCAPEILSKNRDISEAAVAWKKLEDLIKEQQQQIQQQMPELALSTNNCEPNNNGNDQLMDHKTWRDKNAMALRAIHASCAPTIPPQLVGVTSAKIAWETLAKLDQFKQRGITPSDPRYSNPLLDFFPL</sequence>
<feature type="compositionally biased region" description="Low complexity" evidence="1">
    <location>
        <begin position="35"/>
        <end position="47"/>
    </location>
</feature>
<reference evidence="3" key="1">
    <citation type="submission" date="2022-02" db="EMBL/GenBank/DDBJ databases">
        <authorList>
            <person name="Henning P.M."/>
            <person name="McCubbin A.G."/>
            <person name="Shore J.S."/>
        </authorList>
    </citation>
    <scope>NUCLEOTIDE SEQUENCE</scope>
    <source>
        <strain evidence="3">F60SS</strain>
        <tissue evidence="3">Leaves</tissue>
    </source>
</reference>
<evidence type="ECO:0000259" key="2">
    <source>
        <dbReference type="Pfam" id="PF13961"/>
    </source>
</evidence>
<dbReference type="OrthoDB" id="1626798at2759"/>
<feature type="region of interest" description="Disordered" evidence="1">
    <location>
        <begin position="35"/>
        <end position="57"/>
    </location>
</feature>
<feature type="domain" description="DUF4219" evidence="2">
    <location>
        <begin position="109"/>
        <end position="132"/>
    </location>
</feature>
<gene>
    <name evidence="3" type="ORF">Tsubulata_050182</name>
</gene>
<protein>
    <recommendedName>
        <fullName evidence="2">DUF4219 domain-containing protein</fullName>
    </recommendedName>
</protein>
<dbReference type="InterPro" id="IPR025314">
    <property type="entry name" value="DUF4219"/>
</dbReference>
<dbReference type="Pfam" id="PF13961">
    <property type="entry name" value="DUF4219"/>
    <property type="match status" value="1"/>
</dbReference>
<evidence type="ECO:0000256" key="1">
    <source>
        <dbReference type="SAM" id="MobiDB-lite"/>
    </source>
</evidence>
<dbReference type="AlphaFoldDB" id="A0A9Q0J1J7"/>
<evidence type="ECO:0000313" key="4">
    <source>
        <dbReference type="Proteomes" id="UP001141552"/>
    </source>
</evidence>
<keyword evidence="4" id="KW-1185">Reference proteome</keyword>
<comment type="caution">
    <text evidence="3">The sequence shown here is derived from an EMBL/GenBank/DDBJ whole genome shotgun (WGS) entry which is preliminary data.</text>
</comment>
<organism evidence="3 4">
    <name type="scientific">Turnera subulata</name>
    <dbReference type="NCBI Taxonomy" id="218843"/>
    <lineage>
        <taxon>Eukaryota</taxon>
        <taxon>Viridiplantae</taxon>
        <taxon>Streptophyta</taxon>
        <taxon>Embryophyta</taxon>
        <taxon>Tracheophyta</taxon>
        <taxon>Spermatophyta</taxon>
        <taxon>Magnoliopsida</taxon>
        <taxon>eudicotyledons</taxon>
        <taxon>Gunneridae</taxon>
        <taxon>Pentapetalae</taxon>
        <taxon>rosids</taxon>
        <taxon>fabids</taxon>
        <taxon>Malpighiales</taxon>
        <taxon>Passifloraceae</taxon>
        <taxon>Turnera</taxon>
    </lineage>
</organism>
<proteinExistence type="predicted"/>
<accession>A0A9Q0J1J7</accession>
<dbReference type="EMBL" id="JAKUCV010007051">
    <property type="protein sequence ID" value="KAJ4824939.1"/>
    <property type="molecule type" value="Genomic_DNA"/>
</dbReference>